<name>A0ABQ9HK45_9NEOP</name>
<dbReference type="Proteomes" id="UP001159363">
    <property type="component" value="Chromosome 4"/>
</dbReference>
<sequence>MNTDFSNGAFMYEYYIFCNFQKSCNVHILGLDDFKNFAPVLVFDANKEDNRLWVLKFLLQTTEVPSGTQAYALILHDHMDTYNVRDKVA</sequence>
<reference evidence="1 2" key="1">
    <citation type="submission" date="2023-02" db="EMBL/GenBank/DDBJ databases">
        <title>LHISI_Scaffold_Assembly.</title>
        <authorList>
            <person name="Stuart O.P."/>
            <person name="Cleave R."/>
            <person name="Magrath M.J.L."/>
            <person name="Mikheyev A.S."/>
        </authorList>
    </citation>
    <scope>NUCLEOTIDE SEQUENCE [LARGE SCALE GENOMIC DNA]</scope>
    <source>
        <strain evidence="1">Daus_M_001</strain>
        <tissue evidence="1">Leg muscle</tissue>
    </source>
</reference>
<evidence type="ECO:0008006" key="3">
    <source>
        <dbReference type="Google" id="ProtNLM"/>
    </source>
</evidence>
<dbReference type="EMBL" id="JARBHB010000005">
    <property type="protein sequence ID" value="KAJ8884703.1"/>
    <property type="molecule type" value="Genomic_DNA"/>
</dbReference>
<evidence type="ECO:0000313" key="1">
    <source>
        <dbReference type="EMBL" id="KAJ8884703.1"/>
    </source>
</evidence>
<protein>
    <recommendedName>
        <fullName evidence="3">MULE transposase domain-containing protein</fullName>
    </recommendedName>
</protein>
<gene>
    <name evidence="1" type="ORF">PR048_016561</name>
</gene>
<keyword evidence="2" id="KW-1185">Reference proteome</keyword>
<evidence type="ECO:0000313" key="2">
    <source>
        <dbReference type="Proteomes" id="UP001159363"/>
    </source>
</evidence>
<accession>A0ABQ9HK45</accession>
<comment type="caution">
    <text evidence="1">The sequence shown here is derived from an EMBL/GenBank/DDBJ whole genome shotgun (WGS) entry which is preliminary data.</text>
</comment>
<organism evidence="1 2">
    <name type="scientific">Dryococelus australis</name>
    <dbReference type="NCBI Taxonomy" id="614101"/>
    <lineage>
        <taxon>Eukaryota</taxon>
        <taxon>Metazoa</taxon>
        <taxon>Ecdysozoa</taxon>
        <taxon>Arthropoda</taxon>
        <taxon>Hexapoda</taxon>
        <taxon>Insecta</taxon>
        <taxon>Pterygota</taxon>
        <taxon>Neoptera</taxon>
        <taxon>Polyneoptera</taxon>
        <taxon>Phasmatodea</taxon>
        <taxon>Verophasmatodea</taxon>
        <taxon>Anareolatae</taxon>
        <taxon>Phasmatidae</taxon>
        <taxon>Eurycanthinae</taxon>
        <taxon>Dryococelus</taxon>
    </lineage>
</organism>
<proteinExistence type="predicted"/>